<dbReference type="InterPro" id="IPR015943">
    <property type="entry name" value="WD40/YVTN_repeat-like_dom_sf"/>
</dbReference>
<accession>A0A975FYE8</accession>
<protein>
    <recommendedName>
        <fullName evidence="3">Phosphoesterase</fullName>
    </recommendedName>
</protein>
<dbReference type="Gene3D" id="2.130.10.10">
    <property type="entry name" value="YVTN repeat-like/Quinoprotein amine dehydrogenase"/>
    <property type="match status" value="2"/>
</dbReference>
<evidence type="ECO:0000313" key="1">
    <source>
        <dbReference type="EMBL" id="QUD87580.1"/>
    </source>
</evidence>
<dbReference type="Gene3D" id="3.40.720.10">
    <property type="entry name" value="Alkaline Phosphatase, subunit A"/>
    <property type="match status" value="2"/>
</dbReference>
<dbReference type="InterPro" id="IPR017850">
    <property type="entry name" value="Alkaline_phosphatase_core_sf"/>
</dbReference>
<dbReference type="SUPFAM" id="SSF75011">
    <property type="entry name" value="3-carboxy-cis,cis-mucoante lactonizing enzyme"/>
    <property type="match status" value="1"/>
</dbReference>
<dbReference type="InterPro" id="IPR051200">
    <property type="entry name" value="Host-pathogen_enzymatic-act"/>
</dbReference>
<dbReference type="PANTHER" id="PTHR47197">
    <property type="entry name" value="PROTEIN NIRF"/>
    <property type="match status" value="1"/>
</dbReference>
<name>A0A975FYE8_9CAUL</name>
<dbReference type="SUPFAM" id="SSF53649">
    <property type="entry name" value="Alkaline phosphatase-like"/>
    <property type="match status" value="1"/>
</dbReference>
<dbReference type="PANTHER" id="PTHR47197:SF3">
    <property type="entry name" value="DIHYDRO-HEME D1 DEHYDROGENASE"/>
    <property type="match status" value="1"/>
</dbReference>
<organism evidence="1 2">
    <name type="scientific">Phenylobacterium montanum</name>
    <dbReference type="NCBI Taxonomy" id="2823693"/>
    <lineage>
        <taxon>Bacteria</taxon>
        <taxon>Pseudomonadati</taxon>
        <taxon>Pseudomonadota</taxon>
        <taxon>Alphaproteobacteria</taxon>
        <taxon>Caulobacterales</taxon>
        <taxon>Caulobacteraceae</taxon>
        <taxon>Phenylobacterium</taxon>
    </lineage>
</organism>
<dbReference type="EMBL" id="CP073078">
    <property type="protein sequence ID" value="QUD87580.1"/>
    <property type="molecule type" value="Genomic_DNA"/>
</dbReference>
<evidence type="ECO:0008006" key="3">
    <source>
        <dbReference type="Google" id="ProtNLM"/>
    </source>
</evidence>
<keyword evidence="2" id="KW-1185">Reference proteome</keyword>
<dbReference type="AlphaFoldDB" id="A0A975FYE8"/>
<proteinExistence type="predicted"/>
<dbReference type="KEGG" id="caul:KCG34_21415"/>
<dbReference type="RefSeq" id="WP_211937632.1">
    <property type="nucleotide sequence ID" value="NZ_CP073078.1"/>
</dbReference>
<gene>
    <name evidence="1" type="ORF">KCG34_21415</name>
</gene>
<evidence type="ECO:0000313" key="2">
    <source>
        <dbReference type="Proteomes" id="UP000676409"/>
    </source>
</evidence>
<dbReference type="Proteomes" id="UP000676409">
    <property type="component" value="Chromosome"/>
</dbReference>
<reference evidence="1" key="1">
    <citation type="submission" date="2021-04" db="EMBL/GenBank/DDBJ databases">
        <title>The complete genome sequence of Caulobacter sp. S6.</title>
        <authorList>
            <person name="Tang Y."/>
            <person name="Ouyang W."/>
            <person name="Liu Q."/>
            <person name="Huang B."/>
            <person name="Guo Z."/>
            <person name="Lei P."/>
        </authorList>
    </citation>
    <scope>NUCLEOTIDE SEQUENCE</scope>
    <source>
        <strain evidence="1">S6</strain>
    </source>
</reference>
<sequence length="960" mass="101709">MAFAAGALARPGQVTSTGQAITPTAAAGALFEPLNPDLKALPGFLAGQASALALSPDGRTLLILTSGFNRNLGPDGKAIPELSNEYVFVYDISGAALVKRQVIALPDSFLGLVWAPGGDRFYVSGGVDDDVLDYGRGADGYALSRSIPLGHKAGLGLRVKPEVAGLAVSPDGRWLLAANLQNDSVSLVDLKSGAVSETDLRPGVIDPAHSGAPGGTFPKAVAFAANGKAYVTSQRDREIIALKVRSGRAEVARRIRTSGQPVALTVGQGGARLYAALDNTDAVAVIDTARDRLVETIPTAAPRALLPKGRPLGGAGSNSLALTPDGKTLLVTNGGQNDVAVVRLDALAAGQAAAKPKDDDGDGDEDGKPAAAAQGSVVIGLIPTGWYPTGVAVGRDARRLYVVNGKSVPGPNPLACRNTLSTAKDANDACNANNQYVWQLEKAGFLTLPTPKPAELGRLTRQAALNNHLRGAAEGSKAEATMAFLRQHIRHVIYIVKENRTYDQVLGDLEVGNGDPKLAVFGRGLTPNLHQLARQFVDLDAFYDSGESSNTGWNWSTAARTNDFTEREAPVNYAERGLQYDQEGDNRNLNVGLPTAAARKAANPVTPDDPNLLPGTADVAAPDGPGGEAGRGYIWDAALRAGLSVRNYGFYGDLSRYFLPADNPALIPLERDPRKAGLTVLYETKPALMDKTDPYFRGFDQKFPDYWRFKEWEHEFDGYVADGKLPSLTLLRLAHDHTGNFGEGLDGVDTVETEVADNDYAVGLVLQKLAQSPYAKDTLVFVVEDDAQDGPDHVDAHRSIAFVAGPYVKQGAVVSTRYDTVMLVKTMETVLGLQPMGLNDALARPMSGVFDTSKASWSYKARVPAVLRSTRLPLPPETAADAGCPAKPVRTAAWWAKAMAGQDFDEEDRLDTAAYNAALWRGLKGEAPYPAARSGRDLRQGRGALLKAGGAAACEGLARR</sequence>